<organism evidence="1 2">
    <name type="scientific">Eumeta variegata</name>
    <name type="common">Bagworm moth</name>
    <name type="synonym">Eumeta japonica</name>
    <dbReference type="NCBI Taxonomy" id="151549"/>
    <lineage>
        <taxon>Eukaryota</taxon>
        <taxon>Metazoa</taxon>
        <taxon>Ecdysozoa</taxon>
        <taxon>Arthropoda</taxon>
        <taxon>Hexapoda</taxon>
        <taxon>Insecta</taxon>
        <taxon>Pterygota</taxon>
        <taxon>Neoptera</taxon>
        <taxon>Endopterygota</taxon>
        <taxon>Lepidoptera</taxon>
        <taxon>Glossata</taxon>
        <taxon>Ditrysia</taxon>
        <taxon>Tineoidea</taxon>
        <taxon>Psychidae</taxon>
        <taxon>Oiketicinae</taxon>
        <taxon>Eumeta</taxon>
    </lineage>
</organism>
<dbReference type="AlphaFoldDB" id="A0A4C2A0J4"/>
<accession>A0A4C2A0J4</accession>
<name>A0A4C2A0J4_EUMVA</name>
<reference evidence="1 2" key="1">
    <citation type="journal article" date="2019" name="Commun. Biol.">
        <title>The bagworm genome reveals a unique fibroin gene that provides high tensile strength.</title>
        <authorList>
            <person name="Kono N."/>
            <person name="Nakamura H."/>
            <person name="Ohtoshi R."/>
            <person name="Tomita M."/>
            <person name="Numata K."/>
            <person name="Arakawa K."/>
        </authorList>
    </citation>
    <scope>NUCLEOTIDE SEQUENCE [LARGE SCALE GENOMIC DNA]</scope>
</reference>
<keyword evidence="2" id="KW-1185">Reference proteome</keyword>
<dbReference type="Proteomes" id="UP000299102">
    <property type="component" value="Unassembled WGS sequence"/>
</dbReference>
<proteinExistence type="predicted"/>
<dbReference type="EMBL" id="BGZK01002480">
    <property type="protein sequence ID" value="GBP94246.1"/>
    <property type="molecule type" value="Genomic_DNA"/>
</dbReference>
<sequence>MITGSSSVQIRTVSGSGIDIANKTKSRIESWGWMRAESRTEPWLESCVELKLEPRACSESEQCRDIIMRYTYLSRRDIYKIDCFGGRPAKIETLGNAGQCAAACERVKMSLKTP</sequence>
<protein>
    <submittedName>
        <fullName evidence="1">Uncharacterized protein</fullName>
    </submittedName>
</protein>
<gene>
    <name evidence="1" type="ORF">EVAR_7468_1</name>
</gene>
<evidence type="ECO:0000313" key="2">
    <source>
        <dbReference type="Proteomes" id="UP000299102"/>
    </source>
</evidence>
<evidence type="ECO:0000313" key="1">
    <source>
        <dbReference type="EMBL" id="GBP94246.1"/>
    </source>
</evidence>
<comment type="caution">
    <text evidence="1">The sequence shown here is derived from an EMBL/GenBank/DDBJ whole genome shotgun (WGS) entry which is preliminary data.</text>
</comment>